<dbReference type="Gene3D" id="2.50.20.10">
    <property type="entry name" value="Lipoprotein localisation LolA/LolB/LppX"/>
    <property type="match status" value="1"/>
</dbReference>
<keyword evidence="2" id="KW-0449">Lipoprotein</keyword>
<gene>
    <name evidence="2" type="ORF">H6D15_10480</name>
</gene>
<dbReference type="Proteomes" id="UP000698924">
    <property type="component" value="Unassembled WGS sequence"/>
</dbReference>
<dbReference type="PANTHER" id="PTHR35869">
    <property type="entry name" value="OUTER-MEMBRANE LIPOPROTEIN CARRIER PROTEIN"/>
    <property type="match status" value="1"/>
</dbReference>
<keyword evidence="3" id="KW-1185">Reference proteome</keyword>
<accession>A0AA41D901</accession>
<evidence type="ECO:0000256" key="1">
    <source>
        <dbReference type="ARBA" id="ARBA00022729"/>
    </source>
</evidence>
<dbReference type="AlphaFoldDB" id="A0AA41D901"/>
<reference evidence="2 3" key="1">
    <citation type="journal article" date="2021" name="Sci. Rep.">
        <title>The distribution of antibiotic resistance genes in chicken gut microbiota commensals.</title>
        <authorList>
            <person name="Juricova H."/>
            <person name="Matiasovicova J."/>
            <person name="Kubasova T."/>
            <person name="Cejkova D."/>
            <person name="Rychlik I."/>
        </authorList>
    </citation>
    <scope>NUCLEOTIDE SEQUENCE [LARGE SCALE GENOMIC DNA]</scope>
    <source>
        <strain evidence="2 3">An421</strain>
    </source>
</reference>
<evidence type="ECO:0000313" key="2">
    <source>
        <dbReference type="EMBL" id="MBM6858018.1"/>
    </source>
</evidence>
<proteinExistence type="predicted"/>
<dbReference type="InterPro" id="IPR004564">
    <property type="entry name" value="OM_lipoprot_carrier_LolA-like"/>
</dbReference>
<sequence length="210" mass="24784">MKRLIWILSAFVYSLYAMPQKGVDAVEQSSMIQKFEKVAGEVRSMQCSFRQVKTLNMLNEELISTGVMFYHQPALLRWQYLKPYEYTFVISDSQVMIKNTDRLDVIDINQSKIFKEITQIMVNSVTGRCLTEKKDFDVTMYNDKDEWIADLRPLKKELKSLFKTIKLHINPQKCMISQVELIEQTGDMTHIYLYDYKINVDIDEKMFTVD</sequence>
<organism evidence="2 3">
    <name type="scientific">Caecibacteroides pullorum</name>
    <dbReference type="NCBI Taxonomy" id="2725562"/>
    <lineage>
        <taxon>Bacteria</taxon>
        <taxon>Pseudomonadati</taxon>
        <taxon>Bacteroidota</taxon>
        <taxon>Bacteroidia</taxon>
        <taxon>Bacteroidales</taxon>
        <taxon>Bacteroidaceae</taxon>
        <taxon>Caecibacteroides</taxon>
    </lineage>
</organism>
<dbReference type="EMBL" id="JACJMO010000016">
    <property type="protein sequence ID" value="MBM6858018.1"/>
    <property type="molecule type" value="Genomic_DNA"/>
</dbReference>
<evidence type="ECO:0000313" key="3">
    <source>
        <dbReference type="Proteomes" id="UP000698924"/>
    </source>
</evidence>
<dbReference type="RefSeq" id="WP_204972273.1">
    <property type="nucleotide sequence ID" value="NZ_JAAZTS010000016.1"/>
</dbReference>
<dbReference type="SUPFAM" id="SSF89392">
    <property type="entry name" value="Prokaryotic lipoproteins and lipoprotein localization factors"/>
    <property type="match status" value="1"/>
</dbReference>
<comment type="caution">
    <text evidence="2">The sequence shown here is derived from an EMBL/GenBank/DDBJ whole genome shotgun (WGS) entry which is preliminary data.</text>
</comment>
<dbReference type="PANTHER" id="PTHR35869:SF1">
    <property type="entry name" value="OUTER-MEMBRANE LIPOPROTEIN CARRIER PROTEIN"/>
    <property type="match status" value="1"/>
</dbReference>
<name>A0AA41D901_9BACT</name>
<keyword evidence="1" id="KW-0732">Signal</keyword>
<protein>
    <submittedName>
        <fullName evidence="2">Outer membrane lipoprotein carrier protein LolA</fullName>
    </submittedName>
</protein>
<dbReference type="CDD" id="cd16325">
    <property type="entry name" value="LolA"/>
    <property type="match status" value="1"/>
</dbReference>
<dbReference type="Pfam" id="PF03548">
    <property type="entry name" value="LolA"/>
    <property type="match status" value="1"/>
</dbReference>
<dbReference type="InterPro" id="IPR029046">
    <property type="entry name" value="LolA/LolB/LppX"/>
</dbReference>